<evidence type="ECO:0000259" key="3">
    <source>
        <dbReference type="PROSITE" id="PS51352"/>
    </source>
</evidence>
<name>A0A1C3JX85_9BURK</name>
<dbReference type="PANTHER" id="PTHR42852">
    <property type="entry name" value="THIOL:DISULFIDE INTERCHANGE PROTEIN DSBE"/>
    <property type="match status" value="1"/>
</dbReference>
<dbReference type="InterPro" id="IPR013766">
    <property type="entry name" value="Thioredoxin_domain"/>
</dbReference>
<dbReference type="STRING" id="1851544.ODI_02581"/>
<proteinExistence type="predicted"/>
<dbReference type="SUPFAM" id="SSF52833">
    <property type="entry name" value="Thioredoxin-like"/>
    <property type="match status" value="1"/>
</dbReference>
<reference evidence="4 6" key="1">
    <citation type="submission" date="2016-06" db="EMBL/GenBank/DDBJ databases">
        <authorList>
            <person name="Kjaerup R.B."/>
            <person name="Dalgaard T.S."/>
            <person name="Juul-Madsen H.R."/>
        </authorList>
    </citation>
    <scope>NUCLEOTIDE SEQUENCE [LARGE SCALE GENOMIC DNA]</scope>
    <source>
        <strain evidence="4">Orrdi1</strain>
    </source>
</reference>
<dbReference type="GO" id="GO:0015036">
    <property type="term" value="F:disulfide oxidoreductase activity"/>
    <property type="evidence" value="ECO:0007669"/>
    <property type="project" value="UniProtKB-ARBA"/>
</dbReference>
<feature type="transmembrane region" description="Helical" evidence="2">
    <location>
        <begin position="22"/>
        <end position="41"/>
    </location>
</feature>
<dbReference type="InterPro" id="IPR036249">
    <property type="entry name" value="Thioredoxin-like_sf"/>
</dbReference>
<accession>A0A1C3JX85</accession>
<sequence length="199" mass="21044">METSGLHCSGPGGYHSRMKRRVFLSGALGVAAMIGGGWFAWRESSRMGPGAERAAPGTAAAAAPTDLYALTLPDLSGKPVAMESFRGKPMLVNFWATWCPPCVKEMPDLDALHKKYPGVHFVGIGIDSADNMRAFSEKVPVGYPLLVAGHGGIDIVRGLGNAAGGLPFTLIFDADGTVSRKVLGQINPDDLARSLDRYT</sequence>
<dbReference type="Proteomes" id="UP000078558">
    <property type="component" value="Chromosome I"/>
</dbReference>
<protein>
    <submittedName>
        <fullName evidence="4">Cytochrome c-type biogenesis protein ResA</fullName>
    </submittedName>
</protein>
<evidence type="ECO:0000256" key="1">
    <source>
        <dbReference type="ARBA" id="ARBA00023284"/>
    </source>
</evidence>
<dbReference type="EMBL" id="FLRC01000004">
    <property type="protein sequence ID" value="SBT23892.1"/>
    <property type="molecule type" value="Genomic_DNA"/>
</dbReference>
<dbReference type="PROSITE" id="PS00194">
    <property type="entry name" value="THIOREDOXIN_1"/>
    <property type="match status" value="1"/>
</dbReference>
<dbReference type="EMBL" id="LT907988">
    <property type="protein sequence ID" value="SOE47174.1"/>
    <property type="molecule type" value="Genomic_DNA"/>
</dbReference>
<keyword evidence="2" id="KW-0812">Transmembrane</keyword>
<dbReference type="InterPro" id="IPR050553">
    <property type="entry name" value="Thioredoxin_ResA/DsbE_sf"/>
</dbReference>
<keyword evidence="1" id="KW-0676">Redox-active center</keyword>
<dbReference type="InterPro" id="IPR017937">
    <property type="entry name" value="Thioredoxin_CS"/>
</dbReference>
<evidence type="ECO:0000256" key="2">
    <source>
        <dbReference type="SAM" id="Phobius"/>
    </source>
</evidence>
<dbReference type="KEGG" id="odi:ODI_R0685"/>
<dbReference type="PROSITE" id="PS51352">
    <property type="entry name" value="THIOREDOXIN_2"/>
    <property type="match status" value="1"/>
</dbReference>
<evidence type="ECO:0000313" key="4">
    <source>
        <dbReference type="EMBL" id="SBT23892.1"/>
    </source>
</evidence>
<dbReference type="CDD" id="cd02966">
    <property type="entry name" value="TlpA_like_family"/>
    <property type="match status" value="1"/>
</dbReference>
<evidence type="ECO:0000313" key="5">
    <source>
        <dbReference type="EMBL" id="SOE47174.1"/>
    </source>
</evidence>
<reference evidence="5 6" key="2">
    <citation type="submission" date="2017-08" db="EMBL/GenBank/DDBJ databases">
        <authorList>
            <person name="de Groot N.N."/>
        </authorList>
    </citation>
    <scope>NUCLEOTIDE SEQUENCE [LARGE SCALE GENOMIC DNA]</scope>
    <source>
        <strain evidence="5">Orrdi1</strain>
    </source>
</reference>
<keyword evidence="2" id="KW-1133">Transmembrane helix</keyword>
<dbReference type="Gene3D" id="3.40.30.10">
    <property type="entry name" value="Glutaredoxin"/>
    <property type="match status" value="1"/>
</dbReference>
<dbReference type="Pfam" id="PF00578">
    <property type="entry name" value="AhpC-TSA"/>
    <property type="match status" value="1"/>
</dbReference>
<keyword evidence="6" id="KW-1185">Reference proteome</keyword>
<dbReference type="InterPro" id="IPR000866">
    <property type="entry name" value="AhpC/TSA"/>
</dbReference>
<evidence type="ECO:0000313" key="6">
    <source>
        <dbReference type="Proteomes" id="UP000078558"/>
    </source>
</evidence>
<organism evidence="4 6">
    <name type="scientific">Orrella dioscoreae</name>
    <dbReference type="NCBI Taxonomy" id="1851544"/>
    <lineage>
        <taxon>Bacteria</taxon>
        <taxon>Pseudomonadati</taxon>
        <taxon>Pseudomonadota</taxon>
        <taxon>Betaproteobacteria</taxon>
        <taxon>Burkholderiales</taxon>
        <taxon>Alcaligenaceae</taxon>
        <taxon>Orrella</taxon>
    </lineage>
</organism>
<dbReference type="GO" id="GO:0016209">
    <property type="term" value="F:antioxidant activity"/>
    <property type="evidence" value="ECO:0007669"/>
    <property type="project" value="InterPro"/>
</dbReference>
<gene>
    <name evidence="4" type="ORF">ODI_02581</name>
    <name evidence="5" type="ORF">ODI_R0685</name>
</gene>
<feature type="domain" description="Thioredoxin" evidence="3">
    <location>
        <begin position="61"/>
        <end position="199"/>
    </location>
</feature>
<keyword evidence="2" id="KW-0472">Membrane</keyword>
<dbReference type="AlphaFoldDB" id="A0A1C3JX85"/>
<dbReference type="PANTHER" id="PTHR42852:SF18">
    <property type="entry name" value="CHROMOSOME UNDETERMINED SCAFFOLD_47, WHOLE GENOME SHOTGUN SEQUENCE"/>
    <property type="match status" value="1"/>
</dbReference>